<evidence type="ECO:0000256" key="1">
    <source>
        <dbReference type="SAM" id="SignalP"/>
    </source>
</evidence>
<sequence>MKKILKLLSCIVVLTIAGCLNQPPPSTLALWEKPGADKAMTQQALTKCGWKPVYFSPEDMDSRMSEFA</sequence>
<evidence type="ECO:0000313" key="3">
    <source>
        <dbReference type="EMBL" id="CDO46873.1"/>
    </source>
</evidence>
<name>X5M437_BARHN</name>
<dbReference type="PROSITE" id="PS51257">
    <property type="entry name" value="PROKAR_LIPOPROTEIN"/>
    <property type="match status" value="1"/>
</dbReference>
<reference evidence="4" key="1">
    <citation type="submission" date="2013-11" db="EMBL/GenBank/DDBJ databases">
        <title>Genome sequencing of Bartonella spp. isolated from human blood.</title>
        <authorList>
            <person name="Raoult D."/>
        </authorList>
    </citation>
    <scope>NUCLEOTIDE SEQUENCE</scope>
    <source>
        <strain evidence="4">BM1374165</strain>
    </source>
</reference>
<evidence type="ECO:0000313" key="2">
    <source>
        <dbReference type="EMBL" id="CDO46661.1"/>
    </source>
</evidence>
<dbReference type="Proteomes" id="UP000019801">
    <property type="component" value="Chromosome I"/>
</dbReference>
<dbReference type="PATRIC" id="fig|38323.4.peg.692"/>
<dbReference type="EMBL" id="HG969191">
    <property type="protein sequence ID" value="CDO46661.1"/>
    <property type="molecule type" value="Genomic_DNA"/>
</dbReference>
<evidence type="ECO:0000313" key="4">
    <source>
        <dbReference type="Proteomes" id="UP000019801"/>
    </source>
</evidence>
<proteinExistence type="predicted"/>
<feature type="chain" id="PRO_5015103016" evidence="1">
    <location>
        <begin position="22"/>
        <end position="68"/>
    </location>
</feature>
<dbReference type="STRING" id="38323.BM1374165_00646"/>
<gene>
    <name evidence="2" type="ORF">BM1374165_00646</name>
    <name evidence="3" type="ORF">BM1374165_00864</name>
</gene>
<accession>X5M437</accession>
<organism evidence="2 4">
    <name type="scientific">Bartonella henselae</name>
    <name type="common">Rochalimaea henselae</name>
    <dbReference type="NCBI Taxonomy" id="38323"/>
    <lineage>
        <taxon>Bacteria</taxon>
        <taxon>Pseudomonadati</taxon>
        <taxon>Pseudomonadota</taxon>
        <taxon>Alphaproteobacteria</taxon>
        <taxon>Hyphomicrobiales</taxon>
        <taxon>Bartonellaceae</taxon>
        <taxon>Bartonella</taxon>
    </lineage>
</organism>
<reference evidence="2" key="3">
    <citation type="submission" date="2014-04" db="EMBL/GenBank/DDBJ databases">
        <title>Genome sequencing of Bartonella spp. isolated from human blood.</title>
        <authorList>
            <person name="Raoult D."/>
        </authorList>
    </citation>
    <scope>NUCLEOTIDE SEQUENCE</scope>
    <source>
        <strain evidence="2 4">BM1374165</strain>
    </source>
</reference>
<dbReference type="KEGG" id="bhs:BM1374165_00646"/>
<keyword evidence="1" id="KW-0732">Signal</keyword>
<protein>
    <submittedName>
        <fullName evidence="2">Uncharacterized protein</fullName>
    </submittedName>
</protein>
<feature type="signal peptide" evidence="1">
    <location>
        <begin position="1"/>
        <end position="21"/>
    </location>
</feature>
<reference evidence="2" key="2">
    <citation type="submission" date="2013-11" db="EMBL/GenBank/DDBJ databases">
        <authorList>
            <person name="GENOMES U."/>
        </authorList>
    </citation>
    <scope>NUCLEOTIDE SEQUENCE</scope>
    <source>
        <strain evidence="2">BM1374165</strain>
    </source>
</reference>
<dbReference type="AlphaFoldDB" id="X5M437"/>
<dbReference type="KEGG" id="bhs:BM1374165_00864"/>
<dbReference type="EMBL" id="HG969191">
    <property type="protein sequence ID" value="CDO46873.1"/>
    <property type="molecule type" value="Genomic_DNA"/>
</dbReference>
<dbReference type="RefSeq" id="WP_236095387.1">
    <property type="nucleotide sequence ID" value="NZ_CP072904.1"/>
</dbReference>